<organism evidence="3 4">
    <name type="scientific">Sphaceloma murrayae</name>
    <dbReference type="NCBI Taxonomy" id="2082308"/>
    <lineage>
        <taxon>Eukaryota</taxon>
        <taxon>Fungi</taxon>
        <taxon>Dikarya</taxon>
        <taxon>Ascomycota</taxon>
        <taxon>Pezizomycotina</taxon>
        <taxon>Dothideomycetes</taxon>
        <taxon>Dothideomycetidae</taxon>
        <taxon>Myriangiales</taxon>
        <taxon>Elsinoaceae</taxon>
        <taxon>Sphaceloma</taxon>
    </lineage>
</organism>
<comment type="caution">
    <text evidence="3">The sequence shown here is derived from an EMBL/GenBank/DDBJ whole genome shotgun (WGS) entry which is preliminary data.</text>
</comment>
<proteinExistence type="predicted"/>
<protein>
    <submittedName>
        <fullName evidence="3">Uncharacterized protein</fullName>
    </submittedName>
</protein>
<evidence type="ECO:0000313" key="4">
    <source>
        <dbReference type="Proteomes" id="UP000243797"/>
    </source>
</evidence>
<feature type="region of interest" description="Disordered" evidence="2">
    <location>
        <begin position="27"/>
        <end position="56"/>
    </location>
</feature>
<reference evidence="3 4" key="1">
    <citation type="submission" date="2017-06" db="EMBL/GenBank/DDBJ databases">
        <title>Draft genome sequence of a variant of Elsinoe murrayae.</title>
        <authorList>
            <person name="Cheng Q."/>
        </authorList>
    </citation>
    <scope>NUCLEOTIDE SEQUENCE [LARGE SCALE GENOMIC DNA]</scope>
    <source>
        <strain evidence="3 4">CQ-2017a</strain>
    </source>
</reference>
<dbReference type="InParanoid" id="A0A2K1QX23"/>
<feature type="compositionally biased region" description="Polar residues" evidence="2">
    <location>
        <begin position="27"/>
        <end position="38"/>
    </location>
</feature>
<feature type="coiled-coil region" evidence="1">
    <location>
        <begin position="207"/>
        <end position="341"/>
    </location>
</feature>
<keyword evidence="1" id="KW-0175">Coiled coil</keyword>
<feature type="coiled-coil region" evidence="1">
    <location>
        <begin position="560"/>
        <end position="587"/>
    </location>
</feature>
<accession>A0A2K1QX23</accession>
<sequence>MKSNIQVGIRYTRPVEHTAEKILSGVNKTSHPISPNKNRLNRAYKGSPFSSRPLSSASRTAVPSASACAAAGTKVKHSATLVAAASTSPISSAYPTDTSPRRRLVRATRAQILHPHFYSDIVLLKFTRVKGEVARAIDGKLSNVFSVYFKDVRSTYKQKAESHKAAACFQRQLEYARQQTEQEFRETGSRLQIEFEAKMAELEARHSQSLLAKEAELTTKIEEAEAAKATAQKKEEELEAKLKQVEERYTQSPPAKEAELTTRIAEAESAKLAALSKEAELEKRLTAEIAEAKAAKTAALKSEEEFRLEKQRADDSLQTLNKNLSRKLQELKSKDKAHRARETEWKKKVEQMKNDHREAMSNQSRRIDVQVKVAKQSLQDLANEQVNEYKSHLDSKFKQMTAARDQNETILRQRLEVAESAAMMMESNNKTNALLEDKLRVANTTIDALTTERDSAMAEINRITTLISGNRMNKAVVKANGQANNMCTGREAADRGLRPGQVDIDEKAVERQVSDEELSKREWLREAKITESDVPVYTSKQWNHYMRQHSIEKTSLTEKLNAAKASSDEAKVENDKLQARYDALLAESRDLRACYAESKRVSDMHNNASIDELMSTLKSTNVVANPNDDSDMAKDTPVKKFQSTQLQFDIKPLTMDGAHAMTAHAKRQRIQAEHDAREKTKGKRAVKRSVTDGVKKHQSRRVAPRARSVREVGKIVEDDDDDDNDKNQVGNRGFRAQFKGFSNAAPTAATGQSSSIQGNMSNVLPAPSNP</sequence>
<feature type="compositionally biased region" description="Basic and acidic residues" evidence="2">
    <location>
        <begin position="670"/>
        <end position="679"/>
    </location>
</feature>
<name>A0A2K1QX23_9PEZI</name>
<feature type="compositionally biased region" description="Low complexity" evidence="2">
    <location>
        <begin position="47"/>
        <end position="56"/>
    </location>
</feature>
<evidence type="ECO:0000313" key="3">
    <source>
        <dbReference type="EMBL" id="PNS19559.1"/>
    </source>
</evidence>
<feature type="region of interest" description="Disordered" evidence="2">
    <location>
        <begin position="665"/>
        <end position="770"/>
    </location>
</feature>
<feature type="compositionally biased region" description="Polar residues" evidence="2">
    <location>
        <begin position="749"/>
        <end position="762"/>
    </location>
</feature>
<dbReference type="Proteomes" id="UP000243797">
    <property type="component" value="Unassembled WGS sequence"/>
</dbReference>
<keyword evidence="4" id="KW-1185">Reference proteome</keyword>
<gene>
    <name evidence="3" type="ORF">CAC42_7403</name>
</gene>
<dbReference type="EMBL" id="NKHZ01000031">
    <property type="protein sequence ID" value="PNS19559.1"/>
    <property type="molecule type" value="Genomic_DNA"/>
</dbReference>
<dbReference type="AlphaFoldDB" id="A0A2K1QX23"/>
<evidence type="ECO:0000256" key="1">
    <source>
        <dbReference type="SAM" id="Coils"/>
    </source>
</evidence>
<evidence type="ECO:0000256" key="2">
    <source>
        <dbReference type="SAM" id="MobiDB-lite"/>
    </source>
</evidence>